<keyword evidence="2" id="KW-0812">Transmembrane</keyword>
<keyword evidence="4" id="KW-1185">Reference proteome</keyword>
<feature type="region of interest" description="Disordered" evidence="1">
    <location>
        <begin position="73"/>
        <end position="110"/>
    </location>
</feature>
<evidence type="ECO:0000313" key="3">
    <source>
        <dbReference type="EMBL" id="KAA5541992.1"/>
    </source>
</evidence>
<organism evidence="3 4">
    <name type="scientific">Adhaeribacter rhizoryzae</name>
    <dbReference type="NCBI Taxonomy" id="2607907"/>
    <lineage>
        <taxon>Bacteria</taxon>
        <taxon>Pseudomonadati</taxon>
        <taxon>Bacteroidota</taxon>
        <taxon>Cytophagia</taxon>
        <taxon>Cytophagales</taxon>
        <taxon>Hymenobacteraceae</taxon>
        <taxon>Adhaeribacter</taxon>
    </lineage>
</organism>
<reference evidence="3 4" key="1">
    <citation type="submission" date="2019-09" db="EMBL/GenBank/DDBJ databases">
        <title>Genome sequence and assembly of Adhaeribacter sp.</title>
        <authorList>
            <person name="Chhetri G."/>
        </authorList>
    </citation>
    <scope>NUCLEOTIDE SEQUENCE [LARGE SCALE GENOMIC DNA]</scope>
    <source>
        <strain evidence="3 4">DK36</strain>
    </source>
</reference>
<dbReference type="RefSeq" id="WP_150091139.1">
    <property type="nucleotide sequence ID" value="NZ_VWSF01000019.1"/>
</dbReference>
<keyword evidence="2" id="KW-0472">Membrane</keyword>
<name>A0A5M6D6X1_9BACT</name>
<comment type="caution">
    <text evidence="3">The sequence shown here is derived from an EMBL/GenBank/DDBJ whole genome shotgun (WGS) entry which is preliminary data.</text>
</comment>
<gene>
    <name evidence="3" type="ORF">F0145_19590</name>
</gene>
<evidence type="ECO:0000313" key="4">
    <source>
        <dbReference type="Proteomes" id="UP000323426"/>
    </source>
</evidence>
<proteinExistence type="predicted"/>
<dbReference type="AlphaFoldDB" id="A0A5M6D6X1"/>
<feature type="transmembrane region" description="Helical" evidence="2">
    <location>
        <begin position="6"/>
        <end position="30"/>
    </location>
</feature>
<keyword evidence="2" id="KW-1133">Transmembrane helix</keyword>
<sequence>MFAGITWVQFGLFILVAVILYYSIILFIYYRSEIFGTLRKTSAPSDLIPSSAAMTFSVHSAIGATADYGNDISSPPGSDSFKNNDTENPPASDEPNNDPAQEEDSDLTGEYWKGEENLAEIQEQEEDLYFMDDIDLEEQFIPFAAGDAVEFVTGGIVLADLNQTVELLTQEEITDTEKGQLSKNLEIMEDTLLLQTLMTDNVRAKARVELLLNEALWEEEAPPKEPQEIKDSFSDLDVKKLLKQVH</sequence>
<evidence type="ECO:0000256" key="1">
    <source>
        <dbReference type="SAM" id="MobiDB-lite"/>
    </source>
</evidence>
<dbReference type="Proteomes" id="UP000323426">
    <property type="component" value="Unassembled WGS sequence"/>
</dbReference>
<accession>A0A5M6D6X1</accession>
<evidence type="ECO:0000256" key="2">
    <source>
        <dbReference type="SAM" id="Phobius"/>
    </source>
</evidence>
<protein>
    <submittedName>
        <fullName evidence="3">Uncharacterized protein</fullName>
    </submittedName>
</protein>
<feature type="compositionally biased region" description="Polar residues" evidence="1">
    <location>
        <begin position="73"/>
        <end position="89"/>
    </location>
</feature>
<dbReference type="EMBL" id="VWSF01000019">
    <property type="protein sequence ID" value="KAA5541992.1"/>
    <property type="molecule type" value="Genomic_DNA"/>
</dbReference>